<reference evidence="1 2" key="1">
    <citation type="journal article" date="2022" name="bioRxiv">
        <title>The genome of the oomycete Peronosclerospora sorghi, a cosmopolitan pathogen of maize and sorghum, is inflated with dispersed pseudogenes.</title>
        <authorList>
            <person name="Fletcher K."/>
            <person name="Martin F."/>
            <person name="Isakeit T."/>
            <person name="Cavanaugh K."/>
            <person name="Magill C."/>
            <person name="Michelmore R."/>
        </authorList>
    </citation>
    <scope>NUCLEOTIDE SEQUENCE [LARGE SCALE GENOMIC DNA]</scope>
    <source>
        <strain evidence="1">P6</strain>
    </source>
</reference>
<organism evidence="1 2">
    <name type="scientific">Peronosclerospora sorghi</name>
    <dbReference type="NCBI Taxonomy" id="230839"/>
    <lineage>
        <taxon>Eukaryota</taxon>
        <taxon>Sar</taxon>
        <taxon>Stramenopiles</taxon>
        <taxon>Oomycota</taxon>
        <taxon>Peronosporomycetes</taxon>
        <taxon>Peronosporales</taxon>
        <taxon>Peronosporaceae</taxon>
        <taxon>Peronosclerospora</taxon>
    </lineage>
</organism>
<gene>
    <name evidence="1" type="ORF">PsorP6_012501</name>
</gene>
<accession>A0ACC0WGX7</accession>
<comment type="caution">
    <text evidence="1">The sequence shown here is derived from an EMBL/GenBank/DDBJ whole genome shotgun (WGS) entry which is preliminary data.</text>
</comment>
<evidence type="ECO:0000313" key="2">
    <source>
        <dbReference type="Proteomes" id="UP001163321"/>
    </source>
</evidence>
<evidence type="ECO:0000313" key="1">
    <source>
        <dbReference type="EMBL" id="KAI9918084.1"/>
    </source>
</evidence>
<sequence>MDDLSVTVSYASGAYVAGFALLLVGVILPMVYMILQNKKAFHSINKTLRVSTQAPSTLIVDQHSAEKSLEEVGFHCSPPVGCWNSSSSDMSISPQFDGAINDFLVVTSFLVFIAASQSPLSLHHSALCFLGAHGLSIRRLSTCISSSFKRFVSTFSFT</sequence>
<dbReference type="Proteomes" id="UP001163321">
    <property type="component" value="Chromosome 13"/>
</dbReference>
<protein>
    <submittedName>
        <fullName evidence="1">Uncharacterized protein</fullName>
    </submittedName>
</protein>
<keyword evidence="2" id="KW-1185">Reference proteome</keyword>
<name>A0ACC0WGX7_9STRA</name>
<dbReference type="EMBL" id="CM047592">
    <property type="protein sequence ID" value="KAI9918084.1"/>
    <property type="molecule type" value="Genomic_DNA"/>
</dbReference>
<proteinExistence type="predicted"/>